<comment type="caution">
    <text evidence="3">The sequence shown here is derived from an EMBL/GenBank/DDBJ whole genome shotgun (WGS) entry which is preliminary data.</text>
</comment>
<organism evidence="3 4">
    <name type="scientific">Shewanella atlantica</name>
    <dbReference type="NCBI Taxonomy" id="271099"/>
    <lineage>
        <taxon>Bacteria</taxon>
        <taxon>Pseudomonadati</taxon>
        <taxon>Pseudomonadota</taxon>
        <taxon>Gammaproteobacteria</taxon>
        <taxon>Alteromonadales</taxon>
        <taxon>Shewanellaceae</taxon>
        <taxon>Shewanella</taxon>
    </lineage>
</organism>
<dbReference type="OrthoDB" id="9781415at2"/>
<dbReference type="Pfam" id="PF00300">
    <property type="entry name" value="His_Phos_1"/>
    <property type="match status" value="1"/>
</dbReference>
<dbReference type="SMART" id="SM00855">
    <property type="entry name" value="PGAM"/>
    <property type="match status" value="1"/>
</dbReference>
<dbReference type="PANTHER" id="PTHR48100">
    <property type="entry name" value="BROAD-SPECIFICITY PHOSPHATASE YOR283W-RELATED"/>
    <property type="match status" value="1"/>
</dbReference>
<feature type="binding site" evidence="2">
    <location>
        <begin position="7"/>
        <end position="14"/>
    </location>
    <ligand>
        <name>substrate</name>
    </ligand>
</feature>
<feature type="binding site" evidence="2">
    <location>
        <position position="57"/>
    </location>
    <ligand>
        <name>substrate</name>
    </ligand>
</feature>
<dbReference type="InterPro" id="IPR029033">
    <property type="entry name" value="His_PPase_superfam"/>
</dbReference>
<dbReference type="InterPro" id="IPR013078">
    <property type="entry name" value="His_Pase_superF_clade-1"/>
</dbReference>
<sequence length="199" mass="21810">MKLLFCRHGETQWNKLGKLQGHLDSGLTAEGESQARRLGAQLAPHQPGLIVTSDLGRAMATATLANHSLNLPIESSPLLRERCFGELQGQDNSESQDLWGAYERRFVGNEMEIDGAESASEVLSRVQHFLQGLSCIDVETLVVIGHGEWLRVIQNLFAGEQAWSNRQLLPGNCEIIEFDLQSFQLDALTQNPASASASG</sequence>
<protein>
    <submittedName>
        <fullName evidence="3">Histidine phosphatase family protein</fullName>
    </submittedName>
</protein>
<reference evidence="3 4" key="1">
    <citation type="submission" date="2018-12" db="EMBL/GenBank/DDBJ databases">
        <authorList>
            <person name="Yu L."/>
        </authorList>
    </citation>
    <scope>NUCLEOTIDE SEQUENCE [LARGE SCALE GENOMIC DNA]</scope>
    <source>
        <strain evidence="3 4">HAW-EB5</strain>
    </source>
</reference>
<proteinExistence type="predicted"/>
<accession>A0A431WDN0</accession>
<evidence type="ECO:0000256" key="2">
    <source>
        <dbReference type="PIRSR" id="PIRSR613078-2"/>
    </source>
</evidence>
<feature type="active site" description="Tele-phosphohistidine intermediate" evidence="1">
    <location>
        <position position="8"/>
    </location>
</feature>
<dbReference type="PANTHER" id="PTHR48100:SF44">
    <property type="entry name" value="PHOSPHATASE C1620.13-RELATED"/>
    <property type="match status" value="1"/>
</dbReference>
<dbReference type="GO" id="GO:0005829">
    <property type="term" value="C:cytosol"/>
    <property type="evidence" value="ECO:0007669"/>
    <property type="project" value="TreeGrafter"/>
</dbReference>
<dbReference type="InterPro" id="IPR050275">
    <property type="entry name" value="PGM_Phosphatase"/>
</dbReference>
<dbReference type="RefSeq" id="WP_126505183.1">
    <property type="nucleotide sequence ID" value="NZ_RXNV01000002.1"/>
</dbReference>
<keyword evidence="4" id="KW-1185">Reference proteome</keyword>
<feature type="active site" description="Proton donor/acceptor" evidence="1">
    <location>
        <position position="81"/>
    </location>
</feature>
<evidence type="ECO:0000313" key="3">
    <source>
        <dbReference type="EMBL" id="RTR33633.1"/>
    </source>
</evidence>
<dbReference type="EMBL" id="RXNV01000002">
    <property type="protein sequence ID" value="RTR33633.1"/>
    <property type="molecule type" value="Genomic_DNA"/>
</dbReference>
<dbReference type="GO" id="GO:0016791">
    <property type="term" value="F:phosphatase activity"/>
    <property type="evidence" value="ECO:0007669"/>
    <property type="project" value="TreeGrafter"/>
</dbReference>
<evidence type="ECO:0000256" key="1">
    <source>
        <dbReference type="PIRSR" id="PIRSR613078-1"/>
    </source>
</evidence>
<dbReference type="AlphaFoldDB" id="A0A431WDN0"/>
<evidence type="ECO:0000313" key="4">
    <source>
        <dbReference type="Proteomes" id="UP000282060"/>
    </source>
</evidence>
<dbReference type="SUPFAM" id="SSF53254">
    <property type="entry name" value="Phosphoglycerate mutase-like"/>
    <property type="match status" value="1"/>
</dbReference>
<dbReference type="CDD" id="cd07067">
    <property type="entry name" value="HP_PGM_like"/>
    <property type="match status" value="1"/>
</dbReference>
<name>A0A431WDN0_9GAMM</name>
<dbReference type="Proteomes" id="UP000282060">
    <property type="component" value="Unassembled WGS sequence"/>
</dbReference>
<dbReference type="Gene3D" id="3.40.50.1240">
    <property type="entry name" value="Phosphoglycerate mutase-like"/>
    <property type="match status" value="1"/>
</dbReference>
<gene>
    <name evidence="3" type="ORF">EKG39_07945</name>
</gene>